<keyword evidence="2" id="KW-1185">Reference proteome</keyword>
<sequence>MEDLFEGLVRIIFGILAAPIVFVAHRYFKRRNRMRTRQLTELGFASSTQVIRHTLGETQRNSYFSVIGAVLFGLCTLIMAWIWVSSSFDTIATVLLSVVALCTLIFIWYYRRSYVEFRLYEFMRSRLGEGVITLDYADIDAYTFTYNKFETALKITTVSGISFELDPAIQDCRYLCAMIAMRMRSNRWPDPSSDRDMSVVLHMMRTQHWLKFLLHVREGSNLAANNLASTQHRNTRYTHEGSELFEEAKRQLGFYA</sequence>
<gene>
    <name evidence="1" type="ORF">CRM92_01895</name>
</gene>
<reference evidence="1" key="1">
    <citation type="submission" date="2017-10" db="EMBL/GenBank/DDBJ databases">
        <title>Kefir isolates.</title>
        <authorList>
            <person name="Kim Y."/>
            <person name="Blasche S."/>
        </authorList>
    </citation>
    <scope>NUCLEOTIDE SEQUENCE [LARGE SCALE GENOMIC DNA]</scope>
    <source>
        <strain evidence="1">OG2-2</strain>
    </source>
</reference>
<evidence type="ECO:0000313" key="2">
    <source>
        <dbReference type="Proteomes" id="UP000219947"/>
    </source>
</evidence>
<comment type="caution">
    <text evidence="1">The sequence shown here is derived from an EMBL/GenBank/DDBJ whole genome shotgun (WGS) entry which is preliminary data.</text>
</comment>
<name>A0A2A8D795_9MICC</name>
<evidence type="ECO:0000313" key="1">
    <source>
        <dbReference type="EMBL" id="PEN16816.1"/>
    </source>
</evidence>
<dbReference type="EMBL" id="PDEV01000001">
    <property type="protein sequence ID" value="PEN16816.1"/>
    <property type="molecule type" value="Genomic_DNA"/>
</dbReference>
<organism evidence="1 2">
    <name type="scientific">Rothia dentocariosa</name>
    <dbReference type="NCBI Taxonomy" id="2047"/>
    <lineage>
        <taxon>Bacteria</taxon>
        <taxon>Bacillati</taxon>
        <taxon>Actinomycetota</taxon>
        <taxon>Actinomycetes</taxon>
        <taxon>Micrococcales</taxon>
        <taxon>Micrococcaceae</taxon>
        <taxon>Rothia</taxon>
    </lineage>
</organism>
<accession>A0A2A8D795</accession>
<proteinExistence type="predicted"/>
<dbReference type="Proteomes" id="UP000219947">
    <property type="component" value="Unassembled WGS sequence"/>
</dbReference>
<dbReference type="AlphaFoldDB" id="A0A2A8D795"/>
<protein>
    <submittedName>
        <fullName evidence="1">Uncharacterized protein</fullName>
    </submittedName>
</protein>
<dbReference type="RefSeq" id="WP_004004727.1">
    <property type="nucleotide sequence ID" value="NZ_CABFMC010000005.1"/>
</dbReference>